<dbReference type="Pfam" id="PF07496">
    <property type="entry name" value="zf-CW"/>
    <property type="match status" value="1"/>
</dbReference>
<sequence>MDKVDLPTGTPSEPENASQPEAISSSIRSMASQSQELLSQPPDELTQFERMLWYQERRIESSLWVQCDSCNKWRHIMPNVYERHQLPDKWFCKLHPVDGSCPRLWYRSIYRLFVHSGFLQHPQKKSGKLREQTH</sequence>
<dbReference type="OrthoDB" id="757982at2759"/>
<evidence type="ECO:0000256" key="2">
    <source>
        <dbReference type="ARBA" id="ARBA00022771"/>
    </source>
</evidence>
<dbReference type="EMBL" id="CAJOBZ010000065">
    <property type="protein sequence ID" value="CAF4938193.1"/>
    <property type="molecule type" value="Genomic_DNA"/>
</dbReference>
<dbReference type="SUPFAM" id="SSF57903">
    <property type="entry name" value="FYVE/PHD zinc finger"/>
    <property type="match status" value="1"/>
</dbReference>
<keyword evidence="3" id="KW-0862">Zinc</keyword>
<evidence type="ECO:0000256" key="3">
    <source>
        <dbReference type="ARBA" id="ARBA00022833"/>
    </source>
</evidence>
<dbReference type="Proteomes" id="UP000663880">
    <property type="component" value="Unassembled WGS sequence"/>
</dbReference>
<dbReference type="InterPro" id="IPR011011">
    <property type="entry name" value="Znf_FYVE_PHD"/>
</dbReference>
<dbReference type="GO" id="GO:0008270">
    <property type="term" value="F:zinc ion binding"/>
    <property type="evidence" value="ECO:0007669"/>
    <property type="project" value="UniProtKB-KW"/>
</dbReference>
<reference evidence="6" key="1">
    <citation type="submission" date="2021-02" db="EMBL/GenBank/DDBJ databases">
        <authorList>
            <person name="Steward A R."/>
        </authorList>
    </citation>
    <scope>NUCLEOTIDE SEQUENCE</scope>
</reference>
<protein>
    <recommendedName>
        <fullName evidence="5">CW-type domain-containing protein</fullName>
    </recommendedName>
</protein>
<gene>
    <name evidence="6" type="ORF">PMACD_LOCUS14474</name>
</gene>
<feature type="region of interest" description="Disordered" evidence="4">
    <location>
        <begin position="1"/>
        <end position="41"/>
    </location>
</feature>
<dbReference type="Gene3D" id="3.30.40.100">
    <property type="match status" value="1"/>
</dbReference>
<feature type="compositionally biased region" description="Low complexity" evidence="4">
    <location>
        <begin position="22"/>
        <end position="35"/>
    </location>
</feature>
<evidence type="ECO:0000256" key="1">
    <source>
        <dbReference type="ARBA" id="ARBA00022723"/>
    </source>
</evidence>
<feature type="domain" description="CW-type" evidence="5">
    <location>
        <begin position="58"/>
        <end position="101"/>
    </location>
</feature>
<accession>A0A821X8N2</accession>
<evidence type="ECO:0000259" key="5">
    <source>
        <dbReference type="PROSITE" id="PS51050"/>
    </source>
</evidence>
<keyword evidence="7" id="KW-1185">Reference proteome</keyword>
<organism evidence="6 7">
    <name type="scientific">Pieris macdunnoughi</name>
    <dbReference type="NCBI Taxonomy" id="345717"/>
    <lineage>
        <taxon>Eukaryota</taxon>
        <taxon>Metazoa</taxon>
        <taxon>Ecdysozoa</taxon>
        <taxon>Arthropoda</taxon>
        <taxon>Hexapoda</taxon>
        <taxon>Insecta</taxon>
        <taxon>Pterygota</taxon>
        <taxon>Neoptera</taxon>
        <taxon>Endopterygota</taxon>
        <taxon>Lepidoptera</taxon>
        <taxon>Glossata</taxon>
        <taxon>Ditrysia</taxon>
        <taxon>Papilionoidea</taxon>
        <taxon>Pieridae</taxon>
        <taxon>Pierinae</taxon>
        <taxon>Pieris</taxon>
    </lineage>
</organism>
<keyword evidence="2" id="KW-0863">Zinc-finger</keyword>
<dbReference type="AlphaFoldDB" id="A0A821X8N2"/>
<name>A0A821X8N2_9NEOP</name>
<evidence type="ECO:0000256" key="4">
    <source>
        <dbReference type="SAM" id="MobiDB-lite"/>
    </source>
</evidence>
<keyword evidence="1" id="KW-0479">Metal-binding</keyword>
<comment type="caution">
    <text evidence="6">The sequence shown here is derived from an EMBL/GenBank/DDBJ whole genome shotgun (WGS) entry which is preliminary data.</text>
</comment>
<dbReference type="PROSITE" id="PS51050">
    <property type="entry name" value="ZF_CW"/>
    <property type="match status" value="1"/>
</dbReference>
<proteinExistence type="predicted"/>
<dbReference type="InterPro" id="IPR011124">
    <property type="entry name" value="Znf_CW"/>
</dbReference>
<evidence type="ECO:0000313" key="7">
    <source>
        <dbReference type="Proteomes" id="UP000663880"/>
    </source>
</evidence>
<evidence type="ECO:0000313" key="6">
    <source>
        <dbReference type="EMBL" id="CAF4938193.1"/>
    </source>
</evidence>
<feature type="compositionally biased region" description="Polar residues" evidence="4">
    <location>
        <begin position="9"/>
        <end position="21"/>
    </location>
</feature>